<name>A1ZNN4_MICM2</name>
<protein>
    <recommendedName>
        <fullName evidence="1">Late embryogenesis abundant protein LEA-2 subgroup domain-containing protein</fullName>
    </recommendedName>
</protein>
<sequence length="301" mass="33788">MPELNFKKIFTRKRVLWLSLLLLLLAFAGVALTFQTPQMVKIGKTEVKRLEGKIMYVEAEVVIHNANFFPIHIQSFKNNIFINNAQAAVAHRKEKITLKAQANTTVKLQVELDIKALAEIHPKLKQQKICAIDMKGKYKLNALVTTLSFNGNNHQEVDLSKEGDQIANFTIGKDGLKVKRLKTASSNKGMNISLDIGLQNKYPFDYKINRLDVNITPPDNEAKLGHWKLSEGVVIHARTTEYLPVKFYIPSSKLIAALSIMYTKKVQAIGSCQVVVADEVFNIPIKQSIPLPAHQLVGSQF</sequence>
<dbReference type="Gene3D" id="2.60.40.1820">
    <property type="match status" value="2"/>
</dbReference>
<dbReference type="Proteomes" id="UP000004095">
    <property type="component" value="Unassembled WGS sequence"/>
</dbReference>
<dbReference type="AlphaFoldDB" id="A1ZNN4"/>
<proteinExistence type="predicted"/>
<dbReference type="eggNOG" id="ENOG502ZD3P">
    <property type="taxonomic scope" value="Bacteria"/>
</dbReference>
<reference evidence="2 3" key="1">
    <citation type="submission" date="2007-01" db="EMBL/GenBank/DDBJ databases">
        <authorList>
            <person name="Haygood M."/>
            <person name="Podell S."/>
            <person name="Anderson C."/>
            <person name="Hopkinson B."/>
            <person name="Roe K."/>
            <person name="Barbeau K."/>
            <person name="Gaasterland T."/>
            <person name="Ferriera S."/>
            <person name="Johnson J."/>
            <person name="Kravitz S."/>
            <person name="Beeson K."/>
            <person name="Sutton G."/>
            <person name="Rogers Y.-H."/>
            <person name="Friedman R."/>
            <person name="Frazier M."/>
            <person name="Venter J.C."/>
        </authorList>
    </citation>
    <scope>NUCLEOTIDE SEQUENCE [LARGE SCALE GENOMIC DNA]</scope>
    <source>
        <strain evidence="2 3">ATCC 23134</strain>
    </source>
</reference>
<keyword evidence="3" id="KW-1185">Reference proteome</keyword>
<evidence type="ECO:0000259" key="1">
    <source>
        <dbReference type="Pfam" id="PF03168"/>
    </source>
</evidence>
<feature type="domain" description="Late embryogenesis abundant protein LEA-2 subgroup" evidence="1">
    <location>
        <begin position="63"/>
        <end position="144"/>
    </location>
</feature>
<dbReference type="EMBL" id="AAWS01000019">
    <property type="protein sequence ID" value="EAY27923.1"/>
    <property type="molecule type" value="Genomic_DNA"/>
</dbReference>
<dbReference type="RefSeq" id="WP_002698557.1">
    <property type="nucleotide sequence ID" value="NZ_AAWS01000019.1"/>
</dbReference>
<accession>A1ZNN4</accession>
<dbReference type="SUPFAM" id="SSF117070">
    <property type="entry name" value="LEA14-like"/>
    <property type="match status" value="2"/>
</dbReference>
<organism evidence="2 3">
    <name type="scientific">Microscilla marina ATCC 23134</name>
    <dbReference type="NCBI Taxonomy" id="313606"/>
    <lineage>
        <taxon>Bacteria</taxon>
        <taxon>Pseudomonadati</taxon>
        <taxon>Bacteroidota</taxon>
        <taxon>Cytophagia</taxon>
        <taxon>Cytophagales</taxon>
        <taxon>Microscillaceae</taxon>
        <taxon>Microscilla</taxon>
    </lineage>
</organism>
<evidence type="ECO:0000313" key="2">
    <source>
        <dbReference type="EMBL" id="EAY27923.1"/>
    </source>
</evidence>
<comment type="caution">
    <text evidence="2">The sequence shown here is derived from an EMBL/GenBank/DDBJ whole genome shotgun (WGS) entry which is preliminary data.</text>
</comment>
<evidence type="ECO:0000313" key="3">
    <source>
        <dbReference type="Proteomes" id="UP000004095"/>
    </source>
</evidence>
<dbReference type="Pfam" id="PF03168">
    <property type="entry name" value="LEA_2"/>
    <property type="match status" value="1"/>
</dbReference>
<gene>
    <name evidence="2" type="ORF">M23134_02580</name>
</gene>
<dbReference type="InterPro" id="IPR004864">
    <property type="entry name" value="LEA_2"/>
</dbReference>